<dbReference type="InterPro" id="IPR020841">
    <property type="entry name" value="PKS_Beta-ketoAc_synthase_dom"/>
</dbReference>
<dbReference type="RefSeq" id="WP_330485680.1">
    <property type="nucleotide sequence ID" value="NZ_JAZBJZ010000120.1"/>
</dbReference>
<dbReference type="GO" id="GO:0004315">
    <property type="term" value="F:3-oxoacyl-[acyl-carrier-protein] synthase activity"/>
    <property type="evidence" value="ECO:0007669"/>
    <property type="project" value="UniProtKB-EC"/>
</dbReference>
<evidence type="ECO:0000259" key="4">
    <source>
        <dbReference type="PROSITE" id="PS52004"/>
    </source>
</evidence>
<evidence type="ECO:0000256" key="1">
    <source>
        <dbReference type="ARBA" id="ARBA00008467"/>
    </source>
</evidence>
<dbReference type="EMBL" id="JAZBJZ010000120">
    <property type="protein sequence ID" value="MEE3719243.1"/>
    <property type="molecule type" value="Genomic_DNA"/>
</dbReference>
<organism evidence="5 6">
    <name type="scientific">Tumidithrix elongata BACA0141</name>
    <dbReference type="NCBI Taxonomy" id="2716417"/>
    <lineage>
        <taxon>Bacteria</taxon>
        <taxon>Bacillati</taxon>
        <taxon>Cyanobacteriota</taxon>
        <taxon>Cyanophyceae</taxon>
        <taxon>Pseudanabaenales</taxon>
        <taxon>Pseudanabaenaceae</taxon>
        <taxon>Tumidithrix</taxon>
        <taxon>Tumidithrix elongata</taxon>
    </lineage>
</organism>
<proteinExistence type="inferred from homology"/>
<dbReference type="InterPro" id="IPR000794">
    <property type="entry name" value="Beta-ketoacyl_synthase"/>
</dbReference>
<keyword evidence="2 3" id="KW-0808">Transferase</keyword>
<feature type="domain" description="Ketosynthase family 3 (KS3)" evidence="4">
    <location>
        <begin position="2"/>
        <end position="398"/>
    </location>
</feature>
<dbReference type="Gene3D" id="3.40.47.10">
    <property type="match status" value="1"/>
</dbReference>
<accession>A0AAW9Q7Q5</accession>
<comment type="similarity">
    <text evidence="1 3">Belongs to the thiolase-like superfamily. Beta-ketoacyl-ACP synthases family.</text>
</comment>
<dbReference type="PANTHER" id="PTHR11712:SF347">
    <property type="entry name" value="BETA KETOACYL-ACYL CARRIER PROTEIN SYNTHASE"/>
    <property type="match status" value="1"/>
</dbReference>
<dbReference type="Pfam" id="PF02801">
    <property type="entry name" value="Ketoacyl-synt_C"/>
    <property type="match status" value="1"/>
</dbReference>
<dbReference type="GO" id="GO:0006633">
    <property type="term" value="P:fatty acid biosynthetic process"/>
    <property type="evidence" value="ECO:0007669"/>
    <property type="project" value="TreeGrafter"/>
</dbReference>
<evidence type="ECO:0000313" key="5">
    <source>
        <dbReference type="EMBL" id="MEE3719243.1"/>
    </source>
</evidence>
<protein>
    <submittedName>
        <fullName evidence="5">Beta-ketoacyl-ACP synthase</fullName>
        <ecNumber evidence="5">2.3.1.179</ecNumber>
    </submittedName>
</protein>
<dbReference type="InterPro" id="IPR014030">
    <property type="entry name" value="Ketoacyl_synth_N"/>
</dbReference>
<dbReference type="SMART" id="SM00825">
    <property type="entry name" value="PKS_KS"/>
    <property type="match status" value="1"/>
</dbReference>
<evidence type="ECO:0000256" key="3">
    <source>
        <dbReference type="RuleBase" id="RU003694"/>
    </source>
</evidence>
<name>A0AAW9Q7Q5_9CYAN</name>
<sequence>MSRKVIVTGIGLVTAIGQDKATTWENLLQGKSGIERSPIPDRIRARTNSKREQSGCLEIPAAWVDRKISAEPRAQRFMRQAVKEAIADAGLDLPLPNCGVAIGSSRGCQRELEQFNQFLKGNWQGEPPPWDSFLNLLPSAISAAIASDLKTESAVLAPMAACATANWAIAQAYELIQTGQCDMAIAGTTDAAITELSIAGFQQLGVLAKTGAYPFSIEREGLVLGEGAAALVLESSESALKRGSRHCYGQILGFGLTNDACHPTSPSDDYQAATQAVQSCLQRAGLSPQDVGYINAHGTATKLNDAHEAELIGRIFSDSTYVSGTKGATGHALGATGMMEAAFCLLALRDRLLPPCVGLQTPAFDLNLIASPKESPLETTLSFSFGFGGQNAVVAFGRS</sequence>
<dbReference type="PANTHER" id="PTHR11712">
    <property type="entry name" value="POLYKETIDE SYNTHASE-RELATED"/>
    <property type="match status" value="1"/>
</dbReference>
<evidence type="ECO:0000313" key="6">
    <source>
        <dbReference type="Proteomes" id="UP001333818"/>
    </source>
</evidence>
<dbReference type="EC" id="2.3.1.179" evidence="5"/>
<dbReference type="SUPFAM" id="SSF53901">
    <property type="entry name" value="Thiolase-like"/>
    <property type="match status" value="1"/>
</dbReference>
<dbReference type="Proteomes" id="UP001333818">
    <property type="component" value="Unassembled WGS sequence"/>
</dbReference>
<reference evidence="5" key="1">
    <citation type="submission" date="2024-01" db="EMBL/GenBank/DDBJ databases">
        <title>Bank of Algae and Cyanobacteria of the Azores (BACA) strain genomes.</title>
        <authorList>
            <person name="Luz R."/>
            <person name="Cordeiro R."/>
            <person name="Fonseca A."/>
            <person name="Goncalves V."/>
        </authorList>
    </citation>
    <scope>NUCLEOTIDE SEQUENCE</scope>
    <source>
        <strain evidence="5">BACA0141</strain>
    </source>
</reference>
<gene>
    <name evidence="5" type="ORF">V2H45_21085</name>
</gene>
<dbReference type="NCBIfam" id="NF004618">
    <property type="entry name" value="PRK05952.1"/>
    <property type="match status" value="1"/>
</dbReference>
<dbReference type="PROSITE" id="PS52004">
    <property type="entry name" value="KS3_2"/>
    <property type="match status" value="1"/>
</dbReference>
<dbReference type="InterPro" id="IPR016039">
    <property type="entry name" value="Thiolase-like"/>
</dbReference>
<keyword evidence="5" id="KW-0012">Acyltransferase</keyword>
<dbReference type="AlphaFoldDB" id="A0AAW9Q7Q5"/>
<dbReference type="CDD" id="cd00834">
    <property type="entry name" value="KAS_I_II"/>
    <property type="match status" value="1"/>
</dbReference>
<dbReference type="InterPro" id="IPR014031">
    <property type="entry name" value="Ketoacyl_synth_C"/>
</dbReference>
<dbReference type="Pfam" id="PF00109">
    <property type="entry name" value="ketoacyl-synt"/>
    <property type="match status" value="1"/>
</dbReference>
<keyword evidence="6" id="KW-1185">Reference proteome</keyword>
<evidence type="ECO:0000256" key="2">
    <source>
        <dbReference type="ARBA" id="ARBA00022679"/>
    </source>
</evidence>
<comment type="caution">
    <text evidence="5">The sequence shown here is derived from an EMBL/GenBank/DDBJ whole genome shotgun (WGS) entry which is preliminary data.</text>
</comment>